<evidence type="ECO:0000256" key="1">
    <source>
        <dbReference type="SAM" id="Phobius"/>
    </source>
</evidence>
<protein>
    <submittedName>
        <fullName evidence="2">Lipase chaperone</fullName>
    </submittedName>
</protein>
<dbReference type="Proteomes" id="UP000553209">
    <property type="component" value="Unassembled WGS sequence"/>
</dbReference>
<feature type="transmembrane region" description="Helical" evidence="1">
    <location>
        <begin position="12"/>
        <end position="36"/>
    </location>
</feature>
<reference evidence="2 3" key="1">
    <citation type="submission" date="2020-04" db="EMBL/GenBank/DDBJ databases">
        <title>MicrobeNet Type strains.</title>
        <authorList>
            <person name="Nicholson A.C."/>
        </authorList>
    </citation>
    <scope>NUCLEOTIDE SEQUENCE [LARGE SCALE GENOMIC DNA]</scope>
    <source>
        <strain evidence="2 3">ATCC 23612</strain>
    </source>
</reference>
<proteinExistence type="predicted"/>
<comment type="caution">
    <text evidence="2">The sequence shown here is derived from an EMBL/GenBank/DDBJ whole genome shotgun (WGS) entry which is preliminary data.</text>
</comment>
<keyword evidence="1" id="KW-0472">Membrane</keyword>
<dbReference type="EMBL" id="JAAXPG010000008">
    <property type="protein sequence ID" value="NKY98131.1"/>
    <property type="molecule type" value="Genomic_DNA"/>
</dbReference>
<dbReference type="AlphaFoldDB" id="A0A7X6MB37"/>
<keyword evidence="1" id="KW-0812">Transmembrane</keyword>
<accession>A0A7X6MB37</accession>
<sequence>MVASVQPQSRGCATVAVVAAALVLVVLAAGAIWYVVARDNPETGAFGAAPECSVAETGTLEALVPGHELEVEEPVGSAQEAFGSGWQCRWATPGGPGERVPATATLVAVAAPDPGGITTAADNLRTTTSRYETQELEGVGEEAVSWVQEDPYTVACVGARVSNLYLETCYSVAASYDAQNPGDRERMAAGAEELALSVTEALPDSIPE</sequence>
<name>A0A7X6MB37_9ACTN</name>
<dbReference type="RefSeq" id="WP_061078905.1">
    <property type="nucleotide sequence ID" value="NZ_JAAXPG010000008.1"/>
</dbReference>
<keyword evidence="3" id="KW-1185">Reference proteome</keyword>
<evidence type="ECO:0000313" key="2">
    <source>
        <dbReference type="EMBL" id="NKY98131.1"/>
    </source>
</evidence>
<evidence type="ECO:0000313" key="3">
    <source>
        <dbReference type="Proteomes" id="UP000553209"/>
    </source>
</evidence>
<keyword evidence="1" id="KW-1133">Transmembrane helix</keyword>
<organism evidence="2 3">
    <name type="scientific">Nocardiopsis alborubida</name>
    <dbReference type="NCBI Taxonomy" id="146802"/>
    <lineage>
        <taxon>Bacteria</taxon>
        <taxon>Bacillati</taxon>
        <taxon>Actinomycetota</taxon>
        <taxon>Actinomycetes</taxon>
        <taxon>Streptosporangiales</taxon>
        <taxon>Nocardiopsidaceae</taxon>
        <taxon>Nocardiopsis</taxon>
    </lineage>
</organism>
<gene>
    <name evidence="2" type="ORF">HGB44_10765</name>
</gene>